<dbReference type="Gene3D" id="2.60.40.740">
    <property type="match status" value="1"/>
</dbReference>
<protein>
    <submittedName>
        <fullName evidence="3">DUF11 domain-containing protein</fullName>
    </submittedName>
</protein>
<dbReference type="InterPro" id="IPR013783">
    <property type="entry name" value="Ig-like_fold"/>
</dbReference>
<organism evidence="3 4">
    <name type="scientific">Pontixanthobacter gangjinensis</name>
    <dbReference type="NCBI Taxonomy" id="1028742"/>
    <lineage>
        <taxon>Bacteria</taxon>
        <taxon>Pseudomonadati</taxon>
        <taxon>Pseudomonadota</taxon>
        <taxon>Alphaproteobacteria</taxon>
        <taxon>Sphingomonadales</taxon>
        <taxon>Erythrobacteraceae</taxon>
        <taxon>Pontixanthobacter</taxon>
    </lineage>
</organism>
<reference evidence="3 4" key="1">
    <citation type="submission" date="2019-12" db="EMBL/GenBank/DDBJ databases">
        <title>Genomic-based taxomic classification of the family Erythrobacteraceae.</title>
        <authorList>
            <person name="Xu L."/>
        </authorList>
    </citation>
    <scope>NUCLEOTIDE SEQUENCE [LARGE SCALE GENOMIC DNA]</scope>
    <source>
        <strain evidence="3 4">JCM 17802</strain>
    </source>
</reference>
<dbReference type="OrthoDB" id="9773411at2"/>
<comment type="caution">
    <text evidence="3">The sequence shown here is derived from an EMBL/GenBank/DDBJ whole genome shotgun (WGS) entry which is preliminary data.</text>
</comment>
<proteinExistence type="predicted"/>
<feature type="region of interest" description="Disordered" evidence="1">
    <location>
        <begin position="952"/>
        <end position="976"/>
    </location>
</feature>
<feature type="domain" description="DUF11" evidence="2">
    <location>
        <begin position="723"/>
        <end position="824"/>
    </location>
</feature>
<dbReference type="Pfam" id="PF01345">
    <property type="entry name" value="DUF11"/>
    <property type="match status" value="1"/>
</dbReference>
<dbReference type="AlphaFoldDB" id="A0A6I4SSX5"/>
<dbReference type="Proteomes" id="UP000468943">
    <property type="component" value="Unassembled WGS sequence"/>
</dbReference>
<evidence type="ECO:0000256" key="1">
    <source>
        <dbReference type="SAM" id="MobiDB-lite"/>
    </source>
</evidence>
<dbReference type="RefSeq" id="WP_160598689.1">
    <property type="nucleotide sequence ID" value="NZ_WTYS01000001.1"/>
</dbReference>
<evidence type="ECO:0000259" key="2">
    <source>
        <dbReference type="Pfam" id="PF01345"/>
    </source>
</evidence>
<keyword evidence="4" id="KW-1185">Reference proteome</keyword>
<feature type="compositionally biased region" description="Polar residues" evidence="1">
    <location>
        <begin position="956"/>
        <end position="965"/>
    </location>
</feature>
<dbReference type="Gene3D" id="2.60.40.10">
    <property type="entry name" value="Immunoglobulins"/>
    <property type="match status" value="3"/>
</dbReference>
<evidence type="ECO:0000313" key="4">
    <source>
        <dbReference type="Proteomes" id="UP000468943"/>
    </source>
</evidence>
<name>A0A6I4SSX5_9SPHN</name>
<gene>
    <name evidence="3" type="ORF">GRI36_12155</name>
</gene>
<accession>A0A6I4SSX5</accession>
<dbReference type="InterPro" id="IPR047589">
    <property type="entry name" value="DUF11_rpt"/>
</dbReference>
<dbReference type="SUPFAM" id="SSF117074">
    <property type="entry name" value="Hypothetical protein PA1324"/>
    <property type="match status" value="2"/>
</dbReference>
<dbReference type="NCBIfam" id="TIGR01451">
    <property type="entry name" value="B_ant_repeat"/>
    <property type="match status" value="1"/>
</dbReference>
<dbReference type="InterPro" id="IPR001434">
    <property type="entry name" value="OmcB-like_DUF11"/>
</dbReference>
<sequence length="976" mass="100414">MYNLQNNLGLPSLPLARMLTSILPFVAVAVPTVLVAGDVSNTATVTAPGQAIETNVADNAITEIDTLFAVIVADSDRASNVNGAVGAPAVLNVLDGDTLNGAPAALDTVDIRVVTAAVAANAGDSVPTLNPATGLVDVPAGTPAGTYTITYEICEELNPTNCAQNTVTIEVSASPIVAVGDVAAGVNGADGAIAVVNVFTGDTVNGLAADPTNVLLSVADGSAVPTQLIFDPATGNVDVAAGTPAGTYSFDYQICETLNPDNCVTATISVEVAAADIVADVDTPDPVNGADGGGAIVNVLSNDELNGVPVTLETVELTIQTTATPAFQGAPIPTLDPATGLVDVPSGTPAGSYAITYQICEILNPTNCATSTVTIEILAPEIVASADEPEPVRAGTGSNIALNVFANDTLNGKPVDPAHITATIASPAANPGVVLDPATGTVSVSPDVPAGTYTIEYQICETLNPTNCATSTVTIVVEPARSGIEGTVYTDNNANGGLDNGDTRRGNWIVEVRRNGEVIATVRTDTNGNYAVADLLSGDGYDIVFRNPENNVVYDIIKDLTLAANTTVIDQNLPIDPSGIFYDSVARTPIAGVTATLLDRNGNTLPTICYLDPSQSNQITGASGEYRFDIIPGAATQCPVGESEYSISITPPNGFNDLSTVIAPQPGPFDPTGLAAPVRINPEPTVPTVANPPYYLTFRLEAGDPDIIFNHIPLDPFLTRTPLIVTKTSFKRSANVGDVVPYEITVRNTENVQRSGVNVVDILPAGMKYVLGTGVVAGAATEPTVNDRTVLWSGQVIPANGSVSYNLTLVIGAGVTGGEKVNTGLAQNGADGSAISNRGTAVVSIVPSAVFDCSELLGKVFEDANRNGYQDENEPGVPGVRLATVNGQLITTDEFGRYHIACAAVPDARIGSNFVLKVDTRTLPLGWDTTTDNPRSMRLTRGKFGELNFGVAPAETETSLGTPASTRDGVGGEKLP</sequence>
<evidence type="ECO:0000313" key="3">
    <source>
        <dbReference type="EMBL" id="MXO57632.1"/>
    </source>
</evidence>
<dbReference type="EMBL" id="WTYS01000001">
    <property type="protein sequence ID" value="MXO57632.1"/>
    <property type="molecule type" value="Genomic_DNA"/>
</dbReference>